<reference evidence="2" key="2">
    <citation type="submission" date="2004-02" db="EMBL/GenBank/DDBJ databases">
        <authorList>
            <consortium name="Genoscope"/>
            <consortium name="Whitehead Institute Centre for Genome Research"/>
        </authorList>
    </citation>
    <scope>NUCLEOTIDE SEQUENCE</scope>
</reference>
<dbReference type="EMBL" id="CAAE01006522">
    <property type="protein sequence ID" value="CAF89186.1"/>
    <property type="molecule type" value="Genomic_DNA"/>
</dbReference>
<accession>Q4TD46</accession>
<evidence type="ECO:0000313" key="2">
    <source>
        <dbReference type="EMBL" id="CAF89186.1"/>
    </source>
</evidence>
<organism evidence="2">
    <name type="scientific">Tetraodon nigroviridis</name>
    <name type="common">Spotted green pufferfish</name>
    <name type="synonym">Chelonodon nigroviridis</name>
    <dbReference type="NCBI Taxonomy" id="99883"/>
    <lineage>
        <taxon>Eukaryota</taxon>
        <taxon>Metazoa</taxon>
        <taxon>Chordata</taxon>
        <taxon>Craniata</taxon>
        <taxon>Vertebrata</taxon>
        <taxon>Euteleostomi</taxon>
        <taxon>Actinopterygii</taxon>
        <taxon>Neopterygii</taxon>
        <taxon>Teleostei</taxon>
        <taxon>Neoteleostei</taxon>
        <taxon>Acanthomorphata</taxon>
        <taxon>Eupercaria</taxon>
        <taxon>Tetraodontiformes</taxon>
        <taxon>Tetradontoidea</taxon>
        <taxon>Tetraodontidae</taxon>
        <taxon>Tetraodon</taxon>
    </lineage>
</organism>
<gene>
    <name evidence="2" type="ORF">GSTENG00002993001</name>
</gene>
<evidence type="ECO:0000256" key="1">
    <source>
        <dbReference type="SAM" id="MobiDB-lite"/>
    </source>
</evidence>
<reference evidence="2" key="1">
    <citation type="journal article" date="2004" name="Nature">
        <title>Genome duplication in the teleost fish Tetraodon nigroviridis reveals the early vertebrate proto-karyotype.</title>
        <authorList>
            <person name="Jaillon O."/>
            <person name="Aury J.-M."/>
            <person name="Brunet F."/>
            <person name="Petit J.-L."/>
            <person name="Stange-Thomann N."/>
            <person name="Mauceli E."/>
            <person name="Bouneau L."/>
            <person name="Fischer C."/>
            <person name="Ozouf-Costaz C."/>
            <person name="Bernot A."/>
            <person name="Nicaud S."/>
            <person name="Jaffe D."/>
            <person name="Fisher S."/>
            <person name="Lutfalla G."/>
            <person name="Dossat C."/>
            <person name="Segurens B."/>
            <person name="Dasilva C."/>
            <person name="Salanoubat M."/>
            <person name="Levy M."/>
            <person name="Boudet N."/>
            <person name="Castellano S."/>
            <person name="Anthouard V."/>
            <person name="Jubin C."/>
            <person name="Castelli V."/>
            <person name="Katinka M."/>
            <person name="Vacherie B."/>
            <person name="Biemont C."/>
            <person name="Skalli Z."/>
            <person name="Cattolico L."/>
            <person name="Poulain J."/>
            <person name="De Berardinis V."/>
            <person name="Cruaud C."/>
            <person name="Duprat S."/>
            <person name="Brottier P."/>
            <person name="Coutanceau J.-P."/>
            <person name="Gouzy J."/>
            <person name="Parra G."/>
            <person name="Lardier G."/>
            <person name="Chapple C."/>
            <person name="McKernan K.J."/>
            <person name="McEwan P."/>
            <person name="Bosak S."/>
            <person name="Kellis M."/>
            <person name="Volff J.-N."/>
            <person name="Guigo R."/>
            <person name="Zody M.C."/>
            <person name="Mesirov J."/>
            <person name="Lindblad-Toh K."/>
            <person name="Birren B."/>
            <person name="Nusbaum C."/>
            <person name="Kahn D."/>
            <person name="Robinson-Rechavi M."/>
            <person name="Laudet V."/>
            <person name="Schachter V."/>
            <person name="Quetier F."/>
            <person name="Saurin W."/>
            <person name="Scarpelli C."/>
            <person name="Wincker P."/>
            <person name="Lander E.S."/>
            <person name="Weissenbach J."/>
            <person name="Roest Crollius H."/>
        </authorList>
    </citation>
    <scope>NUCLEOTIDE SEQUENCE [LARGE SCALE GENOMIC DNA]</scope>
</reference>
<proteinExistence type="predicted"/>
<sequence length="50" mass="5335">MATSGRRTSTQMAEKRTWCHSTCSNCTSDTTGSTDLKRGTPSGVLGQIKV</sequence>
<protein>
    <submittedName>
        <fullName evidence="2">(spotted green pufferfish) hypothetical protein</fullName>
    </submittedName>
</protein>
<feature type="region of interest" description="Disordered" evidence="1">
    <location>
        <begin position="29"/>
        <end position="50"/>
    </location>
</feature>
<comment type="caution">
    <text evidence="2">The sequence shown here is derived from an EMBL/GenBank/DDBJ whole genome shotgun (WGS) entry which is preliminary data.</text>
</comment>
<dbReference type="AlphaFoldDB" id="Q4TD46"/>
<name>Q4TD46_TETNG</name>
<dbReference type="KEGG" id="tng:GSTEN00002993G001"/>